<evidence type="ECO:0008006" key="3">
    <source>
        <dbReference type="Google" id="ProtNLM"/>
    </source>
</evidence>
<accession>A0A1L7WLX6</accession>
<reference evidence="1 2" key="1">
    <citation type="submission" date="2016-03" db="EMBL/GenBank/DDBJ databases">
        <authorList>
            <person name="Ploux O."/>
        </authorList>
    </citation>
    <scope>NUCLEOTIDE SEQUENCE [LARGE SCALE GENOMIC DNA]</scope>
    <source>
        <strain evidence="1 2">UAMH 11012</strain>
    </source>
</reference>
<name>A0A1L7WLX6_9HELO</name>
<dbReference type="PANTHER" id="PTHR33112:SF16">
    <property type="entry name" value="HETEROKARYON INCOMPATIBILITY DOMAIN-CONTAINING PROTEIN"/>
    <property type="match status" value="1"/>
</dbReference>
<dbReference type="Proteomes" id="UP000184330">
    <property type="component" value="Unassembled WGS sequence"/>
</dbReference>
<protein>
    <recommendedName>
        <fullName evidence="3">Heterokaryon incompatibility domain-containing protein</fullName>
    </recommendedName>
</protein>
<dbReference type="AlphaFoldDB" id="A0A1L7WLX6"/>
<sequence>MPAGAAPCDNVLPALAGIATRVKCEELGRYIAGLWETQLPQGLFWFARGVSSCKETSISRAPGFSWASLAGTSKVNEATWMLTSLPEDDNTRQLFQVPDVQCDASSHNPFGLVTKASILLRGYLLPVKLKGEKGPPPCNAIILSGTLEQHVTAYMDRAVITGMGVKMDFTCFFGFTTKEENHLTYDKARRGTENKTTICLLLLECVGQDVYQRVGCVPEIENEGLWLKHAKEKEFMLI</sequence>
<evidence type="ECO:0000313" key="2">
    <source>
        <dbReference type="Proteomes" id="UP000184330"/>
    </source>
</evidence>
<dbReference type="OrthoDB" id="8300194at2759"/>
<evidence type="ECO:0000313" key="1">
    <source>
        <dbReference type="EMBL" id="CZR53773.1"/>
    </source>
</evidence>
<organism evidence="1 2">
    <name type="scientific">Phialocephala subalpina</name>
    <dbReference type="NCBI Taxonomy" id="576137"/>
    <lineage>
        <taxon>Eukaryota</taxon>
        <taxon>Fungi</taxon>
        <taxon>Dikarya</taxon>
        <taxon>Ascomycota</taxon>
        <taxon>Pezizomycotina</taxon>
        <taxon>Leotiomycetes</taxon>
        <taxon>Helotiales</taxon>
        <taxon>Mollisiaceae</taxon>
        <taxon>Phialocephala</taxon>
        <taxon>Phialocephala fortinii species complex</taxon>
    </lineage>
</organism>
<keyword evidence="2" id="KW-1185">Reference proteome</keyword>
<gene>
    <name evidence="1" type="ORF">PAC_03654</name>
</gene>
<dbReference type="STRING" id="576137.A0A1L7WLX6"/>
<dbReference type="EMBL" id="FJOG01000004">
    <property type="protein sequence ID" value="CZR53773.1"/>
    <property type="molecule type" value="Genomic_DNA"/>
</dbReference>
<dbReference type="PANTHER" id="PTHR33112">
    <property type="entry name" value="DOMAIN PROTEIN, PUTATIVE-RELATED"/>
    <property type="match status" value="1"/>
</dbReference>
<proteinExistence type="predicted"/>